<feature type="compositionally biased region" description="Polar residues" evidence="1">
    <location>
        <begin position="472"/>
        <end position="494"/>
    </location>
</feature>
<accession>A0AAW0CGW6</accession>
<organism evidence="2 3">
    <name type="scientific">Paramarasmius palmivorus</name>
    <dbReference type="NCBI Taxonomy" id="297713"/>
    <lineage>
        <taxon>Eukaryota</taxon>
        <taxon>Fungi</taxon>
        <taxon>Dikarya</taxon>
        <taxon>Basidiomycota</taxon>
        <taxon>Agaricomycotina</taxon>
        <taxon>Agaricomycetes</taxon>
        <taxon>Agaricomycetidae</taxon>
        <taxon>Agaricales</taxon>
        <taxon>Marasmiineae</taxon>
        <taxon>Marasmiaceae</taxon>
        <taxon>Paramarasmius</taxon>
    </lineage>
</organism>
<dbReference type="GO" id="GO:0005975">
    <property type="term" value="P:carbohydrate metabolic process"/>
    <property type="evidence" value="ECO:0007669"/>
    <property type="project" value="InterPro"/>
</dbReference>
<sequence length="494" mass="54420">MQSYKDHMRTTTSVSSDDDSISLYYHLSRHPTTLKPWARTISASAYIMAGTFSHHLNGLSMVITLFSLIQNTTITTPLASRIYTAASAIDPAIQQLDFDFTYSTKVGGYFGILDSTRLHIALCLFDHITNQTRYKNRVGDFFDWRGNAGNANIPVLESQLEIRDTSVEYGYAAFHAYLAYHNSTFLQLAEEAWNRANKLVISDQNLDVWDSLCPLNREARSFSDLLHHFRGKTSWRFPGGLGTVDNATYYIGANVNGKFLALSGLLAKETFNRTYVTAAKSTAAFMTNNMFRGRSTGNPQSIHVFNNCTVSFDNPTAENTAWWIDGVSLLTAIDTQGSPSAMDLYSPSPRIPRLKQAIVGPANTNWINEYGILDTVSIDRGHVVSAITQAYGRMNQSTGKDLQSYISTFVAVQHNAVVNNARAPNSNLYREWTVTTSPGPAAFDIGNQVSAIYALLAGISLPDQKSVDPTVETPTGPTSIETGSTTNPVHTPEE</sequence>
<evidence type="ECO:0000313" key="2">
    <source>
        <dbReference type="EMBL" id="KAK7038818.1"/>
    </source>
</evidence>
<name>A0AAW0CGW6_9AGAR</name>
<proteinExistence type="predicted"/>
<reference evidence="2 3" key="1">
    <citation type="submission" date="2024-01" db="EMBL/GenBank/DDBJ databases">
        <title>A draft genome for a cacao thread blight-causing isolate of Paramarasmius palmivorus.</title>
        <authorList>
            <person name="Baruah I.K."/>
            <person name="Bukari Y."/>
            <person name="Amoako-Attah I."/>
            <person name="Meinhardt L.W."/>
            <person name="Bailey B.A."/>
            <person name="Cohen S.P."/>
        </authorList>
    </citation>
    <scope>NUCLEOTIDE SEQUENCE [LARGE SCALE GENOMIC DNA]</scope>
    <source>
        <strain evidence="2 3">GH-12</strain>
    </source>
</reference>
<protein>
    <submittedName>
        <fullName evidence="2">Uncharacterized protein</fullName>
    </submittedName>
</protein>
<dbReference type="EMBL" id="JAYKXP010000042">
    <property type="protein sequence ID" value="KAK7038818.1"/>
    <property type="molecule type" value="Genomic_DNA"/>
</dbReference>
<evidence type="ECO:0000256" key="1">
    <source>
        <dbReference type="SAM" id="MobiDB-lite"/>
    </source>
</evidence>
<evidence type="ECO:0000313" key="3">
    <source>
        <dbReference type="Proteomes" id="UP001383192"/>
    </source>
</evidence>
<comment type="caution">
    <text evidence="2">The sequence shown here is derived from an EMBL/GenBank/DDBJ whole genome shotgun (WGS) entry which is preliminary data.</text>
</comment>
<dbReference type="Proteomes" id="UP001383192">
    <property type="component" value="Unassembled WGS sequence"/>
</dbReference>
<feature type="region of interest" description="Disordered" evidence="1">
    <location>
        <begin position="464"/>
        <end position="494"/>
    </location>
</feature>
<keyword evidence="3" id="KW-1185">Reference proteome</keyword>
<dbReference type="SUPFAM" id="SSF48208">
    <property type="entry name" value="Six-hairpin glycosidases"/>
    <property type="match status" value="1"/>
</dbReference>
<dbReference type="AlphaFoldDB" id="A0AAW0CGW6"/>
<dbReference type="InterPro" id="IPR008928">
    <property type="entry name" value="6-hairpin_glycosidase_sf"/>
</dbReference>
<gene>
    <name evidence="2" type="ORF">VNI00_010448</name>
</gene>